<dbReference type="Pfam" id="PF07238">
    <property type="entry name" value="PilZ"/>
    <property type="match status" value="1"/>
</dbReference>
<gene>
    <name evidence="2" type="ORF">KFK14_18440</name>
</gene>
<dbReference type="InterPro" id="IPR009875">
    <property type="entry name" value="PilZ_domain"/>
</dbReference>
<evidence type="ECO:0000313" key="3">
    <source>
        <dbReference type="Proteomes" id="UP000681425"/>
    </source>
</evidence>
<evidence type="ECO:0000259" key="1">
    <source>
        <dbReference type="Pfam" id="PF07238"/>
    </source>
</evidence>
<dbReference type="KEGG" id="spph:KFK14_18440"/>
<name>A0A975Q0U4_9SPHN</name>
<sequence length="116" mass="12380">MQARGRERIAVEIAVTVTTVLDSQPGTIVDLTEDGALITGASMSAGTQIVIDLDGYSIFGRVMWTEVDRMGVRFPFPLSEGPLHAALEMARAAVNMPPLPRQAAAARGGFGRRVAR</sequence>
<proteinExistence type="predicted"/>
<feature type="domain" description="PilZ" evidence="1">
    <location>
        <begin position="4"/>
        <end position="81"/>
    </location>
</feature>
<dbReference type="Proteomes" id="UP000681425">
    <property type="component" value="Chromosome"/>
</dbReference>
<protein>
    <submittedName>
        <fullName evidence="2">PilZ domain-containing protein</fullName>
    </submittedName>
</protein>
<dbReference type="RefSeq" id="WP_212608692.1">
    <property type="nucleotide sequence ID" value="NZ_CP073910.1"/>
</dbReference>
<dbReference type="AlphaFoldDB" id="A0A975Q0U4"/>
<dbReference type="EMBL" id="CP073910">
    <property type="protein sequence ID" value="QUT04976.1"/>
    <property type="molecule type" value="Genomic_DNA"/>
</dbReference>
<keyword evidence="3" id="KW-1185">Reference proteome</keyword>
<reference evidence="2" key="1">
    <citation type="submission" date="2021-04" db="EMBL/GenBank/DDBJ databases">
        <title>Isolation of p-tert-butylphenol degrading bacteria Sphingobium phenoxybenzoativorans Tas13 from active sludge.</title>
        <authorList>
            <person name="Li Y."/>
        </authorList>
    </citation>
    <scope>NUCLEOTIDE SEQUENCE</scope>
    <source>
        <strain evidence="2">Tas13</strain>
    </source>
</reference>
<organism evidence="2 3">
    <name type="scientific">Sphingobium phenoxybenzoativorans</name>
    <dbReference type="NCBI Taxonomy" id="1592790"/>
    <lineage>
        <taxon>Bacteria</taxon>
        <taxon>Pseudomonadati</taxon>
        <taxon>Pseudomonadota</taxon>
        <taxon>Alphaproteobacteria</taxon>
        <taxon>Sphingomonadales</taxon>
        <taxon>Sphingomonadaceae</taxon>
        <taxon>Sphingobium</taxon>
    </lineage>
</organism>
<evidence type="ECO:0000313" key="2">
    <source>
        <dbReference type="EMBL" id="QUT04976.1"/>
    </source>
</evidence>
<accession>A0A975Q0U4</accession>
<dbReference type="GO" id="GO:0035438">
    <property type="term" value="F:cyclic-di-GMP binding"/>
    <property type="evidence" value="ECO:0007669"/>
    <property type="project" value="InterPro"/>
</dbReference>